<dbReference type="RefSeq" id="WP_378194325.1">
    <property type="nucleotide sequence ID" value="NZ_JBHLZP010000007.1"/>
</dbReference>
<gene>
    <name evidence="1" type="ORF">ACFFNX_02430</name>
</gene>
<comment type="caution">
    <text evidence="1">The sequence shown here is derived from an EMBL/GenBank/DDBJ whole genome shotgun (WGS) entry which is preliminary data.</text>
</comment>
<dbReference type="Proteomes" id="UP001589627">
    <property type="component" value="Unassembled WGS sequence"/>
</dbReference>
<organism evidence="1 2">
    <name type="scientific">Actinoallomurus acaciae</name>
    <dbReference type="NCBI Taxonomy" id="502577"/>
    <lineage>
        <taxon>Bacteria</taxon>
        <taxon>Bacillati</taxon>
        <taxon>Actinomycetota</taxon>
        <taxon>Actinomycetes</taxon>
        <taxon>Streptosporangiales</taxon>
        <taxon>Thermomonosporaceae</taxon>
        <taxon>Actinoallomurus</taxon>
    </lineage>
</organism>
<sequence>MREIEFRALMPRCPEAAGPACIAYLDGAHPVPLGLRWTELDLVGRCVAWDNPGLPAPIPNFAATAFIVAHSVG</sequence>
<protein>
    <submittedName>
        <fullName evidence="1">Uncharacterized protein</fullName>
    </submittedName>
</protein>
<name>A0ABV5Y7Q4_9ACTN</name>
<accession>A0ABV5Y7Q4</accession>
<evidence type="ECO:0000313" key="2">
    <source>
        <dbReference type="Proteomes" id="UP001589627"/>
    </source>
</evidence>
<dbReference type="EMBL" id="JBHLZP010000007">
    <property type="protein sequence ID" value="MFB9831044.1"/>
    <property type="molecule type" value="Genomic_DNA"/>
</dbReference>
<proteinExistence type="predicted"/>
<evidence type="ECO:0000313" key="1">
    <source>
        <dbReference type="EMBL" id="MFB9831044.1"/>
    </source>
</evidence>
<keyword evidence="2" id="KW-1185">Reference proteome</keyword>
<reference evidence="1 2" key="1">
    <citation type="submission" date="2024-09" db="EMBL/GenBank/DDBJ databases">
        <authorList>
            <person name="Sun Q."/>
            <person name="Mori K."/>
        </authorList>
    </citation>
    <scope>NUCLEOTIDE SEQUENCE [LARGE SCALE GENOMIC DNA]</scope>
    <source>
        <strain evidence="1 2">TBRC 0563</strain>
    </source>
</reference>